<evidence type="ECO:0000256" key="7">
    <source>
        <dbReference type="SAM" id="MobiDB-lite"/>
    </source>
</evidence>
<accession>A0AA35QAR7</accession>
<feature type="domain" description="C2H2-type" evidence="8">
    <location>
        <begin position="79"/>
        <end position="108"/>
    </location>
</feature>
<evidence type="ECO:0000256" key="3">
    <source>
        <dbReference type="ARBA" id="ARBA00022771"/>
    </source>
</evidence>
<protein>
    <recommendedName>
        <fullName evidence="8">C2H2-type domain-containing protein</fullName>
    </recommendedName>
</protein>
<organism evidence="9 10">
    <name type="scientific">Clonostachys chloroleuca</name>
    <dbReference type="NCBI Taxonomy" id="1926264"/>
    <lineage>
        <taxon>Eukaryota</taxon>
        <taxon>Fungi</taxon>
        <taxon>Dikarya</taxon>
        <taxon>Ascomycota</taxon>
        <taxon>Pezizomycotina</taxon>
        <taxon>Sordariomycetes</taxon>
        <taxon>Hypocreomycetidae</taxon>
        <taxon>Hypocreales</taxon>
        <taxon>Bionectriaceae</taxon>
        <taxon>Clonostachys</taxon>
    </lineage>
</organism>
<dbReference type="Pfam" id="PF00096">
    <property type="entry name" value="zf-C2H2"/>
    <property type="match status" value="3"/>
</dbReference>
<reference evidence="9" key="1">
    <citation type="submission" date="2023-01" db="EMBL/GenBank/DDBJ databases">
        <authorList>
            <person name="Piombo E."/>
        </authorList>
    </citation>
    <scope>NUCLEOTIDE SEQUENCE</scope>
</reference>
<keyword evidence="1" id="KW-0479">Metal-binding</keyword>
<dbReference type="PANTHER" id="PTHR23235:SF142">
    <property type="entry name" value="ZINC FINGER PROTEIN 384"/>
    <property type="match status" value="1"/>
</dbReference>
<dbReference type="Gene3D" id="3.30.160.60">
    <property type="entry name" value="Classic Zinc Finger"/>
    <property type="match status" value="4"/>
</dbReference>
<evidence type="ECO:0000313" key="10">
    <source>
        <dbReference type="Proteomes" id="UP001160390"/>
    </source>
</evidence>
<dbReference type="GO" id="GO:0008270">
    <property type="term" value="F:zinc ion binding"/>
    <property type="evidence" value="ECO:0007669"/>
    <property type="project" value="UniProtKB-KW"/>
</dbReference>
<dbReference type="GO" id="GO:0000981">
    <property type="term" value="F:DNA-binding transcription factor activity, RNA polymerase II-specific"/>
    <property type="evidence" value="ECO:0007669"/>
    <property type="project" value="TreeGrafter"/>
</dbReference>
<feature type="domain" description="C2H2-type" evidence="8">
    <location>
        <begin position="49"/>
        <end position="78"/>
    </location>
</feature>
<keyword evidence="5" id="KW-0539">Nucleus</keyword>
<evidence type="ECO:0000256" key="2">
    <source>
        <dbReference type="ARBA" id="ARBA00022737"/>
    </source>
</evidence>
<dbReference type="FunFam" id="3.30.160.60:FF:001684">
    <property type="entry name" value="zinc finger protein 33B-like"/>
    <property type="match status" value="1"/>
</dbReference>
<keyword evidence="4" id="KW-0862">Zinc</keyword>
<feature type="domain" description="C2H2-type" evidence="8">
    <location>
        <begin position="21"/>
        <end position="48"/>
    </location>
</feature>
<dbReference type="Proteomes" id="UP001160390">
    <property type="component" value="Unassembled WGS sequence"/>
</dbReference>
<dbReference type="SUPFAM" id="SSF57667">
    <property type="entry name" value="beta-beta-alpha zinc fingers"/>
    <property type="match status" value="2"/>
</dbReference>
<dbReference type="PROSITE" id="PS00028">
    <property type="entry name" value="ZINC_FINGER_C2H2_1"/>
    <property type="match status" value="3"/>
</dbReference>
<evidence type="ECO:0000259" key="8">
    <source>
        <dbReference type="PROSITE" id="PS50157"/>
    </source>
</evidence>
<feature type="domain" description="C2H2-type" evidence="8">
    <location>
        <begin position="109"/>
        <end position="139"/>
    </location>
</feature>
<feature type="region of interest" description="Disordered" evidence="7">
    <location>
        <begin position="202"/>
        <end position="261"/>
    </location>
</feature>
<proteinExistence type="predicted"/>
<dbReference type="InterPro" id="IPR036236">
    <property type="entry name" value="Znf_C2H2_sf"/>
</dbReference>
<evidence type="ECO:0000256" key="1">
    <source>
        <dbReference type="ARBA" id="ARBA00022723"/>
    </source>
</evidence>
<dbReference type="PANTHER" id="PTHR23235">
    <property type="entry name" value="KRUEPPEL-LIKE TRANSCRIPTION FACTOR"/>
    <property type="match status" value="1"/>
</dbReference>
<gene>
    <name evidence="9" type="ORF">CCHLO57077_00002572</name>
</gene>
<comment type="caution">
    <text evidence="9">The sequence shown here is derived from an EMBL/GenBank/DDBJ whole genome shotgun (WGS) entry which is preliminary data.</text>
</comment>
<dbReference type="EMBL" id="CABFNP030001299">
    <property type="protein sequence ID" value="CAI6098559.1"/>
    <property type="molecule type" value="Genomic_DNA"/>
</dbReference>
<dbReference type="FunFam" id="3.30.160.60:FF:002343">
    <property type="entry name" value="Zinc finger protein 33A"/>
    <property type="match status" value="1"/>
</dbReference>
<dbReference type="PROSITE" id="PS50157">
    <property type="entry name" value="ZINC_FINGER_C2H2_2"/>
    <property type="match status" value="4"/>
</dbReference>
<dbReference type="InterPro" id="IPR013087">
    <property type="entry name" value="Znf_C2H2_type"/>
</dbReference>
<dbReference type="SMART" id="SM00355">
    <property type="entry name" value="ZnF_C2H2"/>
    <property type="match status" value="4"/>
</dbReference>
<evidence type="ECO:0000256" key="5">
    <source>
        <dbReference type="ARBA" id="ARBA00023242"/>
    </source>
</evidence>
<evidence type="ECO:0000256" key="4">
    <source>
        <dbReference type="ARBA" id="ARBA00022833"/>
    </source>
</evidence>
<feature type="region of interest" description="Disordered" evidence="7">
    <location>
        <begin position="127"/>
        <end position="151"/>
    </location>
</feature>
<feature type="compositionally biased region" description="Polar residues" evidence="7">
    <location>
        <begin position="233"/>
        <end position="261"/>
    </location>
</feature>
<dbReference type="AlphaFoldDB" id="A0AA35QAR7"/>
<name>A0AA35QAR7_9HYPO</name>
<keyword evidence="10" id="KW-1185">Reference proteome</keyword>
<evidence type="ECO:0000313" key="9">
    <source>
        <dbReference type="EMBL" id="CAI6098559.1"/>
    </source>
</evidence>
<dbReference type="GO" id="GO:0000978">
    <property type="term" value="F:RNA polymerase II cis-regulatory region sequence-specific DNA binding"/>
    <property type="evidence" value="ECO:0007669"/>
    <property type="project" value="TreeGrafter"/>
</dbReference>
<sequence>MDIMEIMEQDSAARPHRCNWASCTKLEQAFNRRSDLDRHYRIHTNERPYRCEFKDCGKSFIQQSALTVHKRTHTGEKPHTCIEKGCGRKFSDSSSLARHRRIHSGKRPYKCGKPGCEKSFCRKTTMIKHQRRPHPTSNNGSENPDGDIQGDAVFSPPTPSNVSYDCKWVSHVFSGAPGRQSSQGHMQPSSPLHVAVQQPHWEYYPRSPGPRGDTARHELPSNGHRLNTMAPLPSSNLIHRTTVGSNYSSPRTESDSETSTVYGVKQESYDVHSSFQSIPEAPHHPTLAQDQVSVHSDSMAIQASQDMYMPVPTPVVSWYDYAPSLPLSTISHQIPSFVNGLYGFMEPKLEFNDDPSMQLPSVRLLNE</sequence>
<keyword evidence="3 6" id="KW-0863">Zinc-finger</keyword>
<keyword evidence="2" id="KW-0677">Repeat</keyword>
<evidence type="ECO:0000256" key="6">
    <source>
        <dbReference type="PROSITE-ProRule" id="PRU00042"/>
    </source>
</evidence>